<accession>A0A0M2SSH4</accession>
<organism evidence="1 2">
    <name type="scientific">Mesobacillus campisalis</name>
    <dbReference type="NCBI Taxonomy" id="1408103"/>
    <lineage>
        <taxon>Bacteria</taxon>
        <taxon>Bacillati</taxon>
        <taxon>Bacillota</taxon>
        <taxon>Bacilli</taxon>
        <taxon>Bacillales</taxon>
        <taxon>Bacillaceae</taxon>
        <taxon>Mesobacillus</taxon>
    </lineage>
</organism>
<keyword evidence="2" id="KW-1185">Reference proteome</keyword>
<dbReference type="AlphaFoldDB" id="A0A0M2SSH4"/>
<dbReference type="Proteomes" id="UP000034166">
    <property type="component" value="Unassembled WGS sequence"/>
</dbReference>
<reference evidence="1 2" key="1">
    <citation type="submission" date="2015-04" db="EMBL/GenBank/DDBJ databases">
        <title>Taxonomic description and genome sequence of Bacillus campisalis sp. nov., a novel member of the genus Bacillus isolated from solar saltern.</title>
        <authorList>
            <person name="Mathan Kumar R."/>
            <person name="Kaur G."/>
            <person name="Kumar A."/>
            <person name="Singh N.K."/>
            <person name="Kaur N."/>
            <person name="Kumar N."/>
            <person name="Mayilraj S."/>
        </authorList>
    </citation>
    <scope>NUCLEOTIDE SEQUENCE [LARGE SCALE GENOMIC DNA]</scope>
    <source>
        <strain evidence="1 2">SA2-6</strain>
    </source>
</reference>
<protein>
    <submittedName>
        <fullName evidence="1">Uncharacterized protein</fullName>
    </submittedName>
</protein>
<dbReference type="SUPFAM" id="SSF88659">
    <property type="entry name" value="Sigma3 and sigma4 domains of RNA polymerase sigma factors"/>
    <property type="match status" value="1"/>
</dbReference>
<dbReference type="GO" id="GO:0000150">
    <property type="term" value="F:DNA strand exchange activity"/>
    <property type="evidence" value="ECO:0007669"/>
    <property type="project" value="InterPro"/>
</dbReference>
<dbReference type="InterPro" id="IPR013324">
    <property type="entry name" value="RNA_pol_sigma_r3/r4-like"/>
</dbReference>
<dbReference type="GO" id="GO:0003677">
    <property type="term" value="F:DNA binding"/>
    <property type="evidence" value="ECO:0007669"/>
    <property type="project" value="InterPro"/>
</dbReference>
<name>A0A0M2SSH4_9BACI</name>
<sequence>MVNLNYVKQNRQYQRLLDKKYNGRIIPVDQFINGRAVIHHYCFTCGYFYAKPGWLINRAVSRHYCSIRNPEVKVIKPVPKSKSRKPKMTEEMKLTMIKLRNDGISQYEIAKQLGVSRDAVKYHLKKAGGSNEF</sequence>
<dbReference type="EMBL" id="LAYY01000014">
    <property type="protein sequence ID" value="KKK37529.1"/>
    <property type="molecule type" value="Genomic_DNA"/>
</dbReference>
<comment type="caution">
    <text evidence="1">The sequence shown here is derived from an EMBL/GenBank/DDBJ whole genome shotgun (WGS) entry which is preliminary data.</text>
</comment>
<proteinExistence type="predicted"/>
<evidence type="ECO:0000313" key="2">
    <source>
        <dbReference type="Proteomes" id="UP000034166"/>
    </source>
</evidence>
<dbReference type="RefSeq" id="WP_046524372.1">
    <property type="nucleotide sequence ID" value="NZ_LAYY01000014.1"/>
</dbReference>
<evidence type="ECO:0000313" key="1">
    <source>
        <dbReference type="EMBL" id="KKK37529.1"/>
    </source>
</evidence>
<dbReference type="Gene3D" id="1.10.10.60">
    <property type="entry name" value="Homeodomain-like"/>
    <property type="match status" value="1"/>
</dbReference>
<dbReference type="Pfam" id="PF13384">
    <property type="entry name" value="HTH_23"/>
    <property type="match status" value="1"/>
</dbReference>
<gene>
    <name evidence="1" type="ORF">WQ57_13915</name>
</gene>
<dbReference type="PATRIC" id="fig|1408103.3.peg.3127"/>